<dbReference type="Gene3D" id="2.70.170.10">
    <property type="entry name" value="Neurotransmitter-gated ion-channel ligand-binding domain"/>
    <property type="match status" value="1"/>
</dbReference>
<feature type="domain" description="Neurotransmitter-gated ion-channel ligand-binding" evidence="1">
    <location>
        <begin position="10"/>
        <end position="63"/>
    </location>
</feature>
<accession>A0A553NP15</accession>
<gene>
    <name evidence="2" type="ORF">TCAL_15794</name>
</gene>
<dbReference type="STRING" id="6832.A0A553NP15"/>
<dbReference type="Proteomes" id="UP000318571">
    <property type="component" value="Chromosome 4"/>
</dbReference>
<dbReference type="SUPFAM" id="SSF63712">
    <property type="entry name" value="Nicotinic receptor ligand binding domain-like"/>
    <property type="match status" value="1"/>
</dbReference>
<dbReference type="AlphaFoldDB" id="A0A553NP15"/>
<comment type="caution">
    <text evidence="2">The sequence shown here is derived from an EMBL/GenBank/DDBJ whole genome shotgun (WGS) entry which is preliminary data.</text>
</comment>
<organism evidence="2 3">
    <name type="scientific">Tigriopus californicus</name>
    <name type="common">Marine copepod</name>
    <dbReference type="NCBI Taxonomy" id="6832"/>
    <lineage>
        <taxon>Eukaryota</taxon>
        <taxon>Metazoa</taxon>
        <taxon>Ecdysozoa</taxon>
        <taxon>Arthropoda</taxon>
        <taxon>Crustacea</taxon>
        <taxon>Multicrustacea</taxon>
        <taxon>Hexanauplia</taxon>
        <taxon>Copepoda</taxon>
        <taxon>Harpacticoida</taxon>
        <taxon>Harpacticidae</taxon>
        <taxon>Tigriopus</taxon>
    </lineage>
</organism>
<evidence type="ECO:0000259" key="1">
    <source>
        <dbReference type="Pfam" id="PF02931"/>
    </source>
</evidence>
<evidence type="ECO:0000313" key="3">
    <source>
        <dbReference type="Proteomes" id="UP000318571"/>
    </source>
</evidence>
<reference evidence="2 3" key="1">
    <citation type="journal article" date="2018" name="Nat. Ecol. Evol.">
        <title>Genomic signatures of mitonuclear coevolution across populations of Tigriopus californicus.</title>
        <authorList>
            <person name="Barreto F.S."/>
            <person name="Watson E.T."/>
            <person name="Lima T.G."/>
            <person name="Willett C.S."/>
            <person name="Edmands S."/>
            <person name="Li W."/>
            <person name="Burton R.S."/>
        </authorList>
    </citation>
    <scope>NUCLEOTIDE SEQUENCE [LARGE SCALE GENOMIC DNA]</scope>
    <source>
        <strain evidence="2 3">San Diego</strain>
    </source>
</reference>
<dbReference type="InterPro" id="IPR036734">
    <property type="entry name" value="Neur_chan_lig-bd_sf"/>
</dbReference>
<evidence type="ECO:0000313" key="2">
    <source>
        <dbReference type="EMBL" id="TRY67140.1"/>
    </source>
</evidence>
<dbReference type="EMBL" id="VCGU01000011">
    <property type="protein sequence ID" value="TRY67140.1"/>
    <property type="molecule type" value="Genomic_DNA"/>
</dbReference>
<dbReference type="GO" id="GO:0005230">
    <property type="term" value="F:extracellular ligand-gated monoatomic ion channel activity"/>
    <property type="evidence" value="ECO:0007669"/>
    <property type="project" value="InterPro"/>
</dbReference>
<protein>
    <recommendedName>
        <fullName evidence="1">Neurotransmitter-gated ion-channel ligand-binding domain-containing protein</fullName>
    </recommendedName>
</protein>
<dbReference type="Pfam" id="PF02931">
    <property type="entry name" value="Neur_chan_LBD"/>
    <property type="match status" value="1"/>
</dbReference>
<proteinExistence type="predicted"/>
<dbReference type="GO" id="GO:0016020">
    <property type="term" value="C:membrane"/>
    <property type="evidence" value="ECO:0007669"/>
    <property type="project" value="InterPro"/>
</dbReference>
<dbReference type="OMA" id="MPETICG"/>
<name>A0A553NP15_TIGCA</name>
<sequence>MPETICGYYEKKLLDDLLRSYNPMERPVVNESDPLLLTFGITLQQIIDVDEKNQLLISCLWLNLVSGSHIDQQYRADHHLGHPIQLWDLAISTTSNQPR</sequence>
<keyword evidence="3" id="KW-1185">Reference proteome</keyword>
<dbReference type="InterPro" id="IPR006202">
    <property type="entry name" value="Neur_chan_lig-bd"/>
</dbReference>